<gene>
    <name evidence="3" type="ORF">A11Q_2307</name>
</gene>
<name>M4VBE7_9BACT</name>
<feature type="region of interest" description="Disordered" evidence="1">
    <location>
        <begin position="594"/>
        <end position="614"/>
    </location>
</feature>
<dbReference type="EMBL" id="CP003537">
    <property type="protein sequence ID" value="AGH96523.1"/>
    <property type="molecule type" value="Genomic_DNA"/>
</dbReference>
<dbReference type="Gene3D" id="1.10.287.1490">
    <property type="match status" value="1"/>
</dbReference>
<feature type="compositionally biased region" description="Pro residues" evidence="1">
    <location>
        <begin position="458"/>
        <end position="474"/>
    </location>
</feature>
<dbReference type="Gene3D" id="1.20.5.340">
    <property type="match status" value="1"/>
</dbReference>
<dbReference type="SUPFAM" id="SSF57997">
    <property type="entry name" value="Tropomyosin"/>
    <property type="match status" value="1"/>
</dbReference>
<feature type="compositionally biased region" description="Basic and acidic residues" evidence="1">
    <location>
        <begin position="368"/>
        <end position="378"/>
    </location>
</feature>
<accession>M4VBE7</accession>
<feature type="chain" id="PRO_5004060168" description="Chromosome partition protein Smc" evidence="2">
    <location>
        <begin position="25"/>
        <end position="738"/>
    </location>
</feature>
<evidence type="ECO:0000313" key="4">
    <source>
        <dbReference type="Proteomes" id="UP000012040"/>
    </source>
</evidence>
<reference evidence="3 4" key="1">
    <citation type="journal article" date="2013" name="ISME J.">
        <title>By their genes ye shall know them: genomic signatures of predatory bacteria.</title>
        <authorList>
            <person name="Pasternak Z."/>
            <person name="Pietrokovski S."/>
            <person name="Rotem O."/>
            <person name="Gophna U."/>
            <person name="Lurie-Weinberger M.N."/>
            <person name="Jurkevitch E."/>
        </authorList>
    </citation>
    <scope>NUCLEOTIDE SEQUENCE [LARGE SCALE GENOMIC DNA]</scope>
    <source>
        <strain evidence="3 4">JSS</strain>
    </source>
</reference>
<evidence type="ECO:0008006" key="5">
    <source>
        <dbReference type="Google" id="ProtNLM"/>
    </source>
</evidence>
<evidence type="ECO:0000256" key="2">
    <source>
        <dbReference type="SAM" id="SignalP"/>
    </source>
</evidence>
<feature type="region of interest" description="Disordered" evidence="1">
    <location>
        <begin position="401"/>
        <end position="423"/>
    </location>
</feature>
<proteinExistence type="predicted"/>
<dbReference type="Proteomes" id="UP000012040">
    <property type="component" value="Chromosome"/>
</dbReference>
<dbReference type="KEGG" id="bex:A11Q_2307"/>
<keyword evidence="4" id="KW-1185">Reference proteome</keyword>
<dbReference type="HOGENOM" id="CLU_375845_0_0_7"/>
<dbReference type="STRING" id="1184267.A11Q_2307"/>
<feature type="compositionally biased region" description="Polar residues" evidence="1">
    <location>
        <begin position="401"/>
        <end position="414"/>
    </location>
</feature>
<sequence length="738" mass="81518">MKLVRSLHSVAVVAALLGGFVAEANNKKVKESRDWSLWESTVNNSVVCYMQANKDHYYFLIMKTKNSPNVEVMMQTPENKRGVTGMTVTIAGVPNQLTFADINGRKTHYWGIGKNLSSFINQMRTESPKLQVRGVGGSKDEAVEISTRGFGAMLTEMQNRCNNGAGLVNPEMEANFLAAVPDFVNPLTIDFNKATQLRGIHAGAYADANQIVMTQAELANAIKKYQPLTDELNQNRSTASYIQNTSLPQAQSSLAQAQRIQAEGRGEISRIDAQIPGLNTKIQNSQKAHDTARAALAPHEPEFNRLNSGLSGAQSNLSQAQSRLAYIEDRLRTGSQRISSLSYEANTLERSLSQKRNDMSYAQSAYDRASRERSSYNVSYERDRRLRGHFEYSRLQSDLRSADNNLRSAEMQEQQARRERDQIDSQLRQCRVQPMMAEGDMTVAQVRPDGPGFGGPGGPRPPGGGPGGPRPPGGGGPGHGGPGGPRPPGGPGGPVPPTPPAPRDCSHLERSLLSANQNLERAKDAVRSASNQRNMVSSRINQIERQIDNEVNSEYSVLVNREDQARRELDRIANSLRSDESRISQIRYTELPALEREQSSLTNERPSTQQAISQAQADISRINQELTRFKSSTGWDRKAESVQSTRAQLETDQRNLANAQAQKSSLQRQLETAIAQEPQLRAQVDSLNAQLNSLNARANELNRGLANLPAERAPYDARISSLQTNLRARQIEFLNLLR</sequence>
<evidence type="ECO:0000256" key="1">
    <source>
        <dbReference type="SAM" id="MobiDB-lite"/>
    </source>
</evidence>
<keyword evidence="2" id="KW-0732">Signal</keyword>
<dbReference type="PATRIC" id="fig|1184267.3.peg.2338"/>
<dbReference type="AlphaFoldDB" id="M4VBE7"/>
<evidence type="ECO:0000313" key="3">
    <source>
        <dbReference type="EMBL" id="AGH96523.1"/>
    </source>
</evidence>
<feature type="compositionally biased region" description="Pro residues" evidence="1">
    <location>
        <begin position="484"/>
        <end position="502"/>
    </location>
</feature>
<organism evidence="3 4">
    <name type="scientific">Pseudobdellovibrio exovorus JSS</name>
    <dbReference type="NCBI Taxonomy" id="1184267"/>
    <lineage>
        <taxon>Bacteria</taxon>
        <taxon>Pseudomonadati</taxon>
        <taxon>Bdellovibrionota</taxon>
        <taxon>Bdellovibrionia</taxon>
        <taxon>Bdellovibrionales</taxon>
        <taxon>Pseudobdellovibrionaceae</taxon>
        <taxon>Pseudobdellovibrio</taxon>
    </lineage>
</organism>
<feature type="region of interest" description="Disordered" evidence="1">
    <location>
        <begin position="444"/>
        <end position="506"/>
    </location>
</feature>
<feature type="region of interest" description="Disordered" evidence="1">
    <location>
        <begin position="354"/>
        <end position="378"/>
    </location>
</feature>
<dbReference type="PANTHER" id="PTHR18937">
    <property type="entry name" value="STRUCTURAL MAINTENANCE OF CHROMOSOMES SMC FAMILY MEMBER"/>
    <property type="match status" value="1"/>
</dbReference>
<dbReference type="RefSeq" id="WP_015471013.1">
    <property type="nucleotide sequence ID" value="NC_020813.1"/>
</dbReference>
<protein>
    <recommendedName>
        <fullName evidence="5">Chromosome partition protein Smc</fullName>
    </recommendedName>
</protein>
<feature type="signal peptide" evidence="2">
    <location>
        <begin position="1"/>
        <end position="24"/>
    </location>
</feature>